<accession>A0A645B4Y6</accession>
<dbReference type="EMBL" id="VSSQ01017831">
    <property type="protein sequence ID" value="MPM60495.1"/>
    <property type="molecule type" value="Genomic_DNA"/>
</dbReference>
<dbReference type="AlphaFoldDB" id="A0A645B4Y6"/>
<evidence type="ECO:0000313" key="1">
    <source>
        <dbReference type="EMBL" id="MPM60495.1"/>
    </source>
</evidence>
<protein>
    <submittedName>
        <fullName evidence="1">Uncharacterized protein</fullName>
    </submittedName>
</protein>
<gene>
    <name evidence="1" type="ORF">SDC9_107346</name>
</gene>
<organism evidence="1">
    <name type="scientific">bioreactor metagenome</name>
    <dbReference type="NCBI Taxonomy" id="1076179"/>
    <lineage>
        <taxon>unclassified sequences</taxon>
        <taxon>metagenomes</taxon>
        <taxon>ecological metagenomes</taxon>
    </lineage>
</organism>
<name>A0A645B4Y6_9ZZZZ</name>
<sequence>MAMVLAVYDLHMGQQILRKVLAMSHLSQLCTPIGIAILKL</sequence>
<comment type="caution">
    <text evidence="1">The sequence shown here is derived from an EMBL/GenBank/DDBJ whole genome shotgun (WGS) entry which is preliminary data.</text>
</comment>
<reference evidence="1" key="1">
    <citation type="submission" date="2019-08" db="EMBL/GenBank/DDBJ databases">
        <authorList>
            <person name="Kucharzyk K."/>
            <person name="Murdoch R.W."/>
            <person name="Higgins S."/>
            <person name="Loffler F."/>
        </authorList>
    </citation>
    <scope>NUCLEOTIDE SEQUENCE</scope>
</reference>
<proteinExistence type="predicted"/>